<feature type="signal peptide" evidence="2">
    <location>
        <begin position="1"/>
        <end position="21"/>
    </location>
</feature>
<dbReference type="AlphaFoldDB" id="A0A0Q2SA68"/>
<evidence type="ECO:0000256" key="1">
    <source>
        <dbReference type="SAM" id="Phobius"/>
    </source>
</evidence>
<evidence type="ECO:0000313" key="5">
    <source>
        <dbReference type="Proteomes" id="UP000051221"/>
    </source>
</evidence>
<sequence>MQAVSRVLLLLCWCVAFPALAEWEYDHVDLIPKASDSALELEKQVSALPEPLFMSRSEQQKVNLLLRETIKSQRDTVEQFEHYLDNYRHQSDELNWFNLQQSYLSLASLSYSKQQLLSLTDAYTREELTGFGPGGVTQFKRELKQVQLNLEYLLLFQIRSFQSLVNDLLISPVPFIWSVCKVLFIYILLVWWLRNSKHLIDLFWQNYLKDKQSPSLLARLVWYISSANKAIAWLIAITLSLQVLSAIKSLQHLVFLEIFIWWIWGGSIAVSLILEFTYRSSHTSNKALIALRLSTIRRIVWTIIVTGVVLQISMRTLGKGTIYTWILNTMYAWFLLMIISVLNLWRERIFAIVEKTPDKPLWVLWAISKKDTFLIRVAATLVAMVWISVHGTQRRLVSALSNYTFFSQALAYLFRIEAAKQTTNIAADQNYVRIRGDETFNYVLPGTIDSPLVDYAHDEIKQLSRYLLTDSPAICVVSGERGIGTTTLLYTLLNKVKNAEPLYLNCPYSGYNELLSLLALSLGLDEDATEVQILAYLRKSEQTYLIAVDNAQRLVKPMVGGLSSLMRLTNLLRRSKKNHRVVIAIEKSSWRFVDRARGERLLFDWVSILPRWSEKQFEDLLDSRINPDVEHPVSFDGLIVPKQWGQEESSDETRARRGFYRILWHYADGNPTFALRFFRRSLNRNKETQQVVVRLFHIPESQELEKMPKPMLAVLRSIVQLEVAAPEELSECTQLSVPEVIGIMRYFESRGYIEWAEDKTRVSDHWYRTITNVLDRQHLLVK</sequence>
<dbReference type="GO" id="GO:0016887">
    <property type="term" value="F:ATP hydrolysis activity"/>
    <property type="evidence" value="ECO:0007669"/>
    <property type="project" value="InterPro"/>
</dbReference>
<evidence type="ECO:0000256" key="2">
    <source>
        <dbReference type="SAM" id="SignalP"/>
    </source>
</evidence>
<accession>A0A0Q2SA68</accession>
<name>A0A0Q2SA68_VIBFU</name>
<keyword evidence="2" id="KW-0732">Signal</keyword>
<dbReference type="RefSeq" id="WP_055466830.1">
    <property type="nucleotide sequence ID" value="NZ_LKHS01000020.1"/>
</dbReference>
<dbReference type="Proteomes" id="UP000051221">
    <property type="component" value="Unassembled WGS sequence"/>
</dbReference>
<comment type="caution">
    <text evidence="4">The sequence shown here is derived from an EMBL/GenBank/DDBJ whole genome shotgun (WGS) entry which is preliminary data.</text>
</comment>
<feature type="chain" id="PRO_5006196691" evidence="2">
    <location>
        <begin position="22"/>
        <end position="782"/>
    </location>
</feature>
<dbReference type="InParanoid" id="A0A0Q2SA68"/>
<feature type="transmembrane region" description="Helical" evidence="1">
    <location>
        <begin position="373"/>
        <end position="389"/>
    </location>
</feature>
<reference evidence="4 5" key="1">
    <citation type="submission" date="2015-08" db="EMBL/GenBank/DDBJ databases">
        <title>Antibacterial properties of a collection of Vibrionaceae strains.</title>
        <authorList>
            <person name="Giubergia S."/>
        </authorList>
    </citation>
    <scope>NUCLEOTIDE SEQUENCE [LARGE SCALE GENOMIC DNA]</scope>
    <source>
        <strain evidence="4 5">S0821</strain>
    </source>
</reference>
<evidence type="ECO:0000313" key="4">
    <source>
        <dbReference type="EMBL" id="KQH84227.1"/>
    </source>
</evidence>
<keyword evidence="1" id="KW-1133">Transmembrane helix</keyword>
<keyword evidence="1" id="KW-0812">Transmembrane</keyword>
<feature type="transmembrane region" description="Helical" evidence="1">
    <location>
        <begin position="259"/>
        <end position="278"/>
    </location>
</feature>
<dbReference type="Pfam" id="PF13401">
    <property type="entry name" value="AAA_22"/>
    <property type="match status" value="1"/>
</dbReference>
<keyword evidence="5" id="KW-1185">Reference proteome</keyword>
<keyword evidence="1" id="KW-0472">Membrane</keyword>
<dbReference type="InterPro" id="IPR027417">
    <property type="entry name" value="P-loop_NTPase"/>
</dbReference>
<feature type="transmembrane region" description="Helical" evidence="1">
    <location>
        <begin position="322"/>
        <end position="345"/>
    </location>
</feature>
<feature type="domain" description="ORC1/DEAH AAA+ ATPase" evidence="3">
    <location>
        <begin position="471"/>
        <end position="584"/>
    </location>
</feature>
<proteinExistence type="predicted"/>
<evidence type="ECO:0000259" key="3">
    <source>
        <dbReference type="Pfam" id="PF13401"/>
    </source>
</evidence>
<gene>
    <name evidence="4" type="ORF">AMR76_18535</name>
</gene>
<dbReference type="Gene3D" id="3.40.50.300">
    <property type="entry name" value="P-loop containing nucleotide triphosphate hydrolases"/>
    <property type="match status" value="1"/>
</dbReference>
<dbReference type="EMBL" id="LKHS01000020">
    <property type="protein sequence ID" value="KQH84227.1"/>
    <property type="molecule type" value="Genomic_DNA"/>
</dbReference>
<organism evidence="4 5">
    <name type="scientific">Vibrio furnissii</name>
    <dbReference type="NCBI Taxonomy" id="29494"/>
    <lineage>
        <taxon>Bacteria</taxon>
        <taxon>Pseudomonadati</taxon>
        <taxon>Pseudomonadota</taxon>
        <taxon>Gammaproteobacteria</taxon>
        <taxon>Vibrionales</taxon>
        <taxon>Vibrionaceae</taxon>
        <taxon>Vibrio</taxon>
    </lineage>
</organism>
<dbReference type="InterPro" id="IPR049945">
    <property type="entry name" value="AAA_22"/>
</dbReference>
<protein>
    <submittedName>
        <fullName evidence="4">AAA family ATPase</fullName>
    </submittedName>
</protein>
<feature type="transmembrane region" description="Helical" evidence="1">
    <location>
        <begin position="175"/>
        <end position="193"/>
    </location>
</feature>
<dbReference type="SUPFAM" id="SSF52540">
    <property type="entry name" value="P-loop containing nucleoside triphosphate hydrolases"/>
    <property type="match status" value="1"/>
</dbReference>
<feature type="transmembrane region" description="Helical" evidence="1">
    <location>
        <begin position="299"/>
        <end position="316"/>
    </location>
</feature>